<dbReference type="GO" id="GO:0015074">
    <property type="term" value="P:DNA integration"/>
    <property type="evidence" value="ECO:0007669"/>
    <property type="project" value="InterPro"/>
</dbReference>
<dbReference type="SUPFAM" id="SSF53098">
    <property type="entry name" value="Ribonuclease H-like"/>
    <property type="match status" value="1"/>
</dbReference>
<dbReference type="Proteomes" id="UP000645828">
    <property type="component" value="Unassembled WGS sequence"/>
</dbReference>
<proteinExistence type="predicted"/>
<reference evidence="2" key="1">
    <citation type="submission" date="2020-12" db="EMBL/GenBank/DDBJ databases">
        <authorList>
            <consortium name="Molecular Ecology Group"/>
        </authorList>
    </citation>
    <scope>NUCLEOTIDE SEQUENCE</scope>
    <source>
        <strain evidence="2">TBG_1078</strain>
    </source>
</reference>
<accession>A0A811YHA2</accession>
<dbReference type="AlphaFoldDB" id="A0A811YHA2"/>
<dbReference type="InterPro" id="IPR036397">
    <property type="entry name" value="RNaseH_sf"/>
</dbReference>
<evidence type="ECO:0000259" key="1">
    <source>
        <dbReference type="PROSITE" id="PS50994"/>
    </source>
</evidence>
<feature type="domain" description="Integrase catalytic" evidence="1">
    <location>
        <begin position="1"/>
        <end position="130"/>
    </location>
</feature>
<comment type="caution">
    <text evidence="2">The sequence shown here is derived from an EMBL/GenBank/DDBJ whole genome shotgun (WGS) entry which is preliminary data.</text>
</comment>
<name>A0A811YHA2_NYCPR</name>
<gene>
    <name evidence="2" type="ORF">NYPRO_LOCUS9735</name>
</gene>
<sequence length="150" mass="17031">MVQVSWWIEASPIAQEMADAVATILIKHIILRFSLPWTLQSDNSPAFISSIAQQVSESLNITWKLHIPYHPQSLGKVEQANGLLKEHLTKLTLETCLSWPTLLALALTRLRVTPRWSSGLSPFELLYRWPFLLTQNLPSSPPPLLFTYLT</sequence>
<keyword evidence="3" id="KW-1185">Reference proteome</keyword>
<dbReference type="InterPro" id="IPR001584">
    <property type="entry name" value="Integrase_cat-core"/>
</dbReference>
<protein>
    <submittedName>
        <fullName evidence="2">(raccoon dog) hypothetical protein</fullName>
    </submittedName>
</protein>
<dbReference type="InterPro" id="IPR050951">
    <property type="entry name" value="Retrovirus_Pol_polyprotein"/>
</dbReference>
<organism evidence="2 3">
    <name type="scientific">Nyctereutes procyonoides</name>
    <name type="common">Raccoon dog</name>
    <name type="synonym">Canis procyonoides</name>
    <dbReference type="NCBI Taxonomy" id="34880"/>
    <lineage>
        <taxon>Eukaryota</taxon>
        <taxon>Metazoa</taxon>
        <taxon>Chordata</taxon>
        <taxon>Craniata</taxon>
        <taxon>Vertebrata</taxon>
        <taxon>Euteleostomi</taxon>
        <taxon>Mammalia</taxon>
        <taxon>Eutheria</taxon>
        <taxon>Laurasiatheria</taxon>
        <taxon>Carnivora</taxon>
        <taxon>Caniformia</taxon>
        <taxon>Canidae</taxon>
        <taxon>Nyctereutes</taxon>
    </lineage>
</organism>
<dbReference type="Gene3D" id="3.30.420.10">
    <property type="entry name" value="Ribonuclease H-like superfamily/Ribonuclease H"/>
    <property type="match status" value="1"/>
</dbReference>
<dbReference type="PROSITE" id="PS50994">
    <property type="entry name" value="INTEGRASE"/>
    <property type="match status" value="1"/>
</dbReference>
<evidence type="ECO:0000313" key="3">
    <source>
        <dbReference type="Proteomes" id="UP000645828"/>
    </source>
</evidence>
<dbReference type="GO" id="GO:0003676">
    <property type="term" value="F:nucleic acid binding"/>
    <property type="evidence" value="ECO:0007669"/>
    <property type="project" value="InterPro"/>
</dbReference>
<dbReference type="InterPro" id="IPR012337">
    <property type="entry name" value="RNaseH-like_sf"/>
</dbReference>
<dbReference type="PANTHER" id="PTHR37984:SF12">
    <property type="entry name" value="RIBONUCLEASE H"/>
    <property type="match status" value="1"/>
</dbReference>
<dbReference type="PANTHER" id="PTHR37984">
    <property type="entry name" value="PROTEIN CBG26694"/>
    <property type="match status" value="1"/>
</dbReference>
<evidence type="ECO:0000313" key="2">
    <source>
        <dbReference type="EMBL" id="CAD7676940.1"/>
    </source>
</evidence>
<dbReference type="EMBL" id="CAJHUB010000678">
    <property type="protein sequence ID" value="CAD7676940.1"/>
    <property type="molecule type" value="Genomic_DNA"/>
</dbReference>